<evidence type="ECO:0000313" key="11">
    <source>
        <dbReference type="Proteomes" id="UP000184314"/>
    </source>
</evidence>
<evidence type="ECO:0000256" key="6">
    <source>
        <dbReference type="ARBA" id="ARBA00023251"/>
    </source>
</evidence>
<keyword evidence="11" id="KW-1185">Reference proteome</keyword>
<evidence type="ECO:0000256" key="8">
    <source>
        <dbReference type="RuleBase" id="RU361140"/>
    </source>
</evidence>
<protein>
    <recommendedName>
        <fullName evidence="3 8">Beta-lactamase</fullName>
        <ecNumber evidence="3 8">3.5.2.6</ecNumber>
    </recommendedName>
</protein>
<dbReference type="NCBIfam" id="NF012161">
    <property type="entry name" value="bla_class_D_main"/>
    <property type="match status" value="1"/>
</dbReference>
<evidence type="ECO:0000256" key="7">
    <source>
        <dbReference type="PIRSR" id="PIRSR602137-50"/>
    </source>
</evidence>
<proteinExistence type="inferred from homology"/>
<sequence>MSLKFSHITLLLLCISSCKEQNKDHTVEQPNSIENKIENTKFQFIIDSSDVKGSVVIYDLKKDIFYSNDFDWANQGRLPASTFKIANSIIGLETGVIKSDSTIFKWNGEDRWLDIWEQNLALKDAFQYSCVPCYQEVASKINPERMNTYVEKLHYGDLHIDSLNIRNFWLEGTSRINQMQQIAFLKRFYGNKLPISKRTKDIVQKIMIIDTEKNYTLSGKTGLTIRREKFNGWFVGYIEVADNTYLFATNLEPLSSDINMNEFSKKRKSITLLALRKMDIIK</sequence>
<dbReference type="GO" id="GO:0008658">
    <property type="term" value="F:penicillin binding"/>
    <property type="evidence" value="ECO:0007669"/>
    <property type="project" value="InterPro"/>
</dbReference>
<feature type="domain" description="Penicillin-binding protein transpeptidase" evidence="9">
    <location>
        <begin position="74"/>
        <end position="252"/>
    </location>
</feature>
<evidence type="ECO:0000256" key="1">
    <source>
        <dbReference type="ARBA" id="ARBA00001526"/>
    </source>
</evidence>
<dbReference type="SUPFAM" id="SSF56601">
    <property type="entry name" value="beta-lactamase/transpeptidase-like"/>
    <property type="match status" value="1"/>
</dbReference>
<dbReference type="EC" id="3.5.2.6" evidence="3 8"/>
<keyword evidence="6 8" id="KW-0046">Antibiotic resistance</keyword>
<dbReference type="Proteomes" id="UP000184314">
    <property type="component" value="Unassembled WGS sequence"/>
</dbReference>
<dbReference type="AlphaFoldDB" id="A0A1M6R4P6"/>
<keyword evidence="5 8" id="KW-0378">Hydrolase</keyword>
<dbReference type="InterPro" id="IPR050515">
    <property type="entry name" value="Beta-lactam/transpept"/>
</dbReference>
<evidence type="ECO:0000256" key="4">
    <source>
        <dbReference type="ARBA" id="ARBA00022729"/>
    </source>
</evidence>
<dbReference type="EMBL" id="FQZX01000002">
    <property type="protein sequence ID" value="SHK27318.1"/>
    <property type="molecule type" value="Genomic_DNA"/>
</dbReference>
<reference evidence="11" key="1">
    <citation type="submission" date="2016-11" db="EMBL/GenBank/DDBJ databases">
        <authorList>
            <person name="Varghese N."/>
            <person name="Submissions S."/>
        </authorList>
    </citation>
    <scope>NUCLEOTIDE SEQUENCE [LARGE SCALE GENOMIC DNA]</scope>
    <source>
        <strain evidence="11">DSM 16478</strain>
    </source>
</reference>
<keyword evidence="4" id="KW-0732">Signal</keyword>
<dbReference type="Gene3D" id="3.40.710.10">
    <property type="entry name" value="DD-peptidase/beta-lactamase superfamily"/>
    <property type="match status" value="1"/>
</dbReference>
<evidence type="ECO:0000256" key="3">
    <source>
        <dbReference type="ARBA" id="ARBA00012865"/>
    </source>
</evidence>
<evidence type="ECO:0000259" key="9">
    <source>
        <dbReference type="Pfam" id="PF00905"/>
    </source>
</evidence>
<name>A0A1M6R4P6_9FLAO</name>
<evidence type="ECO:0000256" key="5">
    <source>
        <dbReference type="ARBA" id="ARBA00022801"/>
    </source>
</evidence>
<gene>
    <name evidence="10" type="ORF">SAMN04488007_2591</name>
</gene>
<dbReference type="GO" id="GO:0008800">
    <property type="term" value="F:beta-lactamase activity"/>
    <property type="evidence" value="ECO:0007669"/>
    <property type="project" value="UniProtKB-UniRule"/>
</dbReference>
<comment type="similarity">
    <text evidence="2 8">Belongs to the class-D beta-lactamase family.</text>
</comment>
<accession>A0A1M6R4P6</accession>
<comment type="catalytic activity">
    <reaction evidence="1 8">
        <text>a beta-lactam + H2O = a substituted beta-amino acid</text>
        <dbReference type="Rhea" id="RHEA:20401"/>
        <dbReference type="ChEBI" id="CHEBI:15377"/>
        <dbReference type="ChEBI" id="CHEBI:35627"/>
        <dbReference type="ChEBI" id="CHEBI:140347"/>
        <dbReference type="EC" id="3.5.2.6"/>
    </reaction>
</comment>
<evidence type="ECO:0000256" key="2">
    <source>
        <dbReference type="ARBA" id="ARBA00007898"/>
    </source>
</evidence>
<dbReference type="GO" id="GO:0046677">
    <property type="term" value="P:response to antibiotic"/>
    <property type="evidence" value="ECO:0007669"/>
    <property type="project" value="UniProtKB-UniRule"/>
</dbReference>
<dbReference type="PANTHER" id="PTHR30627:SF6">
    <property type="entry name" value="BETA-LACTAMASE YBXI-RELATED"/>
    <property type="match status" value="1"/>
</dbReference>
<feature type="active site" description="Acyl-ester intermediate" evidence="7">
    <location>
        <position position="81"/>
    </location>
</feature>
<dbReference type="PROSITE" id="PS00337">
    <property type="entry name" value="BETA_LACTAMASE_D"/>
    <property type="match status" value="1"/>
</dbReference>
<dbReference type="InterPro" id="IPR002137">
    <property type="entry name" value="Beta-lactam_class-D_AS"/>
</dbReference>
<dbReference type="InterPro" id="IPR001460">
    <property type="entry name" value="PCN-bd_Tpept"/>
</dbReference>
<evidence type="ECO:0000313" key="10">
    <source>
        <dbReference type="EMBL" id="SHK27318.1"/>
    </source>
</evidence>
<feature type="modified residue" description="N6-carboxylysine" evidence="7">
    <location>
        <position position="84"/>
    </location>
</feature>
<dbReference type="InterPro" id="IPR012338">
    <property type="entry name" value="Beta-lactam/transpept-like"/>
</dbReference>
<dbReference type="GO" id="GO:0017001">
    <property type="term" value="P:antibiotic catabolic process"/>
    <property type="evidence" value="ECO:0007669"/>
    <property type="project" value="InterPro"/>
</dbReference>
<dbReference type="PANTHER" id="PTHR30627">
    <property type="entry name" value="PEPTIDOGLYCAN D,D-TRANSPEPTIDASE"/>
    <property type="match status" value="1"/>
</dbReference>
<dbReference type="GO" id="GO:0071555">
    <property type="term" value="P:cell wall organization"/>
    <property type="evidence" value="ECO:0007669"/>
    <property type="project" value="TreeGrafter"/>
</dbReference>
<dbReference type="Pfam" id="PF00905">
    <property type="entry name" value="Transpeptidase"/>
    <property type="match status" value="1"/>
</dbReference>
<organism evidence="10 11">
    <name type="scientific">Maribacter aquivivus</name>
    <dbReference type="NCBI Taxonomy" id="228958"/>
    <lineage>
        <taxon>Bacteria</taxon>
        <taxon>Pseudomonadati</taxon>
        <taxon>Bacteroidota</taxon>
        <taxon>Flavobacteriia</taxon>
        <taxon>Flavobacteriales</taxon>
        <taxon>Flavobacteriaceae</taxon>
        <taxon>Maribacter</taxon>
    </lineage>
</organism>
<dbReference type="GO" id="GO:0005886">
    <property type="term" value="C:plasma membrane"/>
    <property type="evidence" value="ECO:0007669"/>
    <property type="project" value="TreeGrafter"/>
</dbReference>
<dbReference type="STRING" id="228958.SAMN04488007_2591"/>